<reference evidence="2" key="1">
    <citation type="submission" date="2024-07" db="EMBL/GenBank/DDBJ databases">
        <authorList>
            <person name="Kim Y.J."/>
            <person name="Jeong J.Y."/>
        </authorList>
    </citation>
    <scope>NUCLEOTIDE SEQUENCE</scope>
    <source>
        <strain evidence="2">GIHE-MW2</strain>
    </source>
</reference>
<dbReference type="NCBIfam" id="NF038302">
    <property type="entry name" value="EPS_HpsE"/>
    <property type="match status" value="1"/>
</dbReference>
<dbReference type="PANTHER" id="PTHR43685">
    <property type="entry name" value="GLYCOSYLTRANSFERASE"/>
    <property type="match status" value="1"/>
</dbReference>
<dbReference type="InterPro" id="IPR029044">
    <property type="entry name" value="Nucleotide-diphossugar_trans"/>
</dbReference>
<dbReference type="Gene3D" id="3.90.550.10">
    <property type="entry name" value="Spore Coat Polysaccharide Biosynthesis Protein SpsA, Chain A"/>
    <property type="match status" value="1"/>
</dbReference>
<dbReference type="SUPFAM" id="SSF53448">
    <property type="entry name" value="Nucleotide-diphospho-sugar transferases"/>
    <property type="match status" value="1"/>
</dbReference>
<sequence length="320" mass="36897">MVNFTVAICTYNGEKRLPEVLDCLRSQINPENISWEIMVIDNNSKDGTAKIVREYQNNWPETYPLKYVFESQQGAGFARKRAIKEAKSDLIGFIDDDNLPANNWVNEAFLFGQKYPKAGAYASQIHGQFEVETPENFERIVPFLAINERGYKPLLYNSKKKVLPPSAGLVVRKEIWLANVPKHCILSGRVPGSMLTSEDLEVLAYIQQSGWEIWYNPAMEVRHKIPKWRFEKDYLIPFFRGIGLSRYVTRMVGVKSWLKPLVLLAYSANDIRKILLHLLKYGTKIKTDLVAACEMQLLVSSLQSPFYLWRHGYLKKAEKN</sequence>
<dbReference type="RefSeq" id="WP_190878278.1">
    <property type="nucleotide sequence ID" value="NZ_CP159837.1"/>
</dbReference>
<organism evidence="2">
    <name type="scientific">Planktothricoides raciborskii GIHE-MW2</name>
    <dbReference type="NCBI Taxonomy" id="2792601"/>
    <lineage>
        <taxon>Bacteria</taxon>
        <taxon>Bacillati</taxon>
        <taxon>Cyanobacteriota</taxon>
        <taxon>Cyanophyceae</taxon>
        <taxon>Oscillatoriophycideae</taxon>
        <taxon>Oscillatoriales</taxon>
        <taxon>Oscillatoriaceae</taxon>
        <taxon>Planktothricoides</taxon>
    </lineage>
</organism>
<evidence type="ECO:0000259" key="1">
    <source>
        <dbReference type="Pfam" id="PF00535"/>
    </source>
</evidence>
<dbReference type="AlphaFoldDB" id="A0AAU8JDA7"/>
<evidence type="ECO:0000313" key="2">
    <source>
        <dbReference type="EMBL" id="XCM36733.1"/>
    </source>
</evidence>
<dbReference type="EMBL" id="CP159837">
    <property type="protein sequence ID" value="XCM36733.1"/>
    <property type="molecule type" value="Genomic_DNA"/>
</dbReference>
<name>A0AAU8JDA7_9CYAN</name>
<dbReference type="InterPro" id="IPR001173">
    <property type="entry name" value="Glyco_trans_2-like"/>
</dbReference>
<gene>
    <name evidence="2" type="primary">hpsE</name>
    <name evidence="2" type="ORF">ABWT76_005509</name>
</gene>
<dbReference type="CDD" id="cd00761">
    <property type="entry name" value="Glyco_tranf_GTA_type"/>
    <property type="match status" value="1"/>
</dbReference>
<dbReference type="InterPro" id="IPR050834">
    <property type="entry name" value="Glycosyltransf_2"/>
</dbReference>
<proteinExistence type="predicted"/>
<dbReference type="Pfam" id="PF00535">
    <property type="entry name" value="Glycos_transf_2"/>
    <property type="match status" value="1"/>
</dbReference>
<protein>
    <submittedName>
        <fullName evidence="2">Hormogonium polysaccharide biosynthesis glycosyltransferase HpsE</fullName>
    </submittedName>
</protein>
<feature type="domain" description="Glycosyltransferase 2-like" evidence="1">
    <location>
        <begin position="5"/>
        <end position="160"/>
    </location>
</feature>
<dbReference type="PANTHER" id="PTHR43685:SF14">
    <property type="entry name" value="GLYCOSYLTRANSFERASE 2-LIKE DOMAIN-CONTAINING PROTEIN"/>
    <property type="match status" value="1"/>
</dbReference>
<accession>A0AAU8JDA7</accession>